<dbReference type="GO" id="GO:0008218">
    <property type="term" value="P:bioluminescence"/>
    <property type="evidence" value="ECO:0007669"/>
    <property type="project" value="InterPro"/>
</dbReference>
<dbReference type="InterPro" id="IPR008670">
    <property type="entry name" value="CoA_reduct_LuxC"/>
</dbReference>
<organism evidence="2 3">
    <name type="scientific">Alteromonas mediterranea</name>
    <dbReference type="NCBI Taxonomy" id="314275"/>
    <lineage>
        <taxon>Bacteria</taxon>
        <taxon>Pseudomonadati</taxon>
        <taxon>Pseudomonadota</taxon>
        <taxon>Gammaproteobacteria</taxon>
        <taxon>Alteromonadales</taxon>
        <taxon>Alteromonadaceae</taxon>
        <taxon>Alteromonas/Salinimonas group</taxon>
        <taxon>Alteromonas</taxon>
    </lineage>
</organism>
<dbReference type="GO" id="GO:0003995">
    <property type="term" value="F:acyl-CoA dehydrogenase activity"/>
    <property type="evidence" value="ECO:0007669"/>
    <property type="project" value="InterPro"/>
</dbReference>
<gene>
    <name evidence="2" type="ORF">AV942_05105</name>
</gene>
<dbReference type="InterPro" id="IPR016161">
    <property type="entry name" value="Ald_DH/histidinol_DH"/>
</dbReference>
<reference evidence="2 3" key="1">
    <citation type="submission" date="2015-12" db="EMBL/GenBank/DDBJ databases">
        <title>Intraspecies pangenome expansion in the marine bacterium Alteromonas.</title>
        <authorList>
            <person name="Lopez-Perez M."/>
            <person name="Rodriguez-Valera F."/>
        </authorList>
    </citation>
    <scope>NUCLEOTIDE SEQUENCE [LARGE SCALE GENOMIC DNA]</scope>
    <source>
        <strain evidence="2 3">UM8</strain>
    </source>
</reference>
<dbReference type="RefSeq" id="WP_015066462.1">
    <property type="nucleotide sequence ID" value="NZ_CAXGIV010000018.1"/>
</dbReference>
<dbReference type="Pfam" id="PF05893">
    <property type="entry name" value="LuxC"/>
    <property type="match status" value="1"/>
</dbReference>
<dbReference type="Proteomes" id="UP000061468">
    <property type="component" value="Chromosome"/>
</dbReference>
<sequence length="396" mass="44250">MAWTRLNPPSVEAKLFSSFSEQDIAYCDTLSDLILKEPKVRELPDLIALGFWLRKSNLYNILKPYQHTGSLRQPLGMLYHSAPANVDSLFVYSGILSLLCGNKNVIRLSRRGGKSSDILIEKICQLAADFPEQNARFQLIQCDYDSSELIALINSVEGRVLWGSDEAIIAQREIPMPAHAREMCFGNKFSLCLLDAKTIMAESEAEFEEFVQLFYKDQTTFSQQGCSSAKAIVWLGSKEQIGDAKKRFWPALIELVRRKQPFSDSEHYQALLAAQQIAASVGNAFELIQERGITRLGVSSISHFCTDAHKGSGLFLELSLASLAQLNPMLKPANQTLSVWGVDPKLLHEWLTTVQTGVDRVVPVGEALTFSTNWDGVDLIDQFSRKVNLHKSFSAE</sequence>
<keyword evidence="1" id="KW-0521">NADP</keyword>
<protein>
    <submittedName>
        <fullName evidence="2">Acyl-CoA reductase</fullName>
    </submittedName>
</protein>
<dbReference type="EMBL" id="CP013928">
    <property type="protein sequence ID" value="AMJ77734.1"/>
    <property type="molecule type" value="Genomic_DNA"/>
</dbReference>
<evidence type="ECO:0000256" key="1">
    <source>
        <dbReference type="ARBA" id="ARBA00022857"/>
    </source>
</evidence>
<proteinExistence type="predicted"/>
<evidence type="ECO:0000313" key="2">
    <source>
        <dbReference type="EMBL" id="AMJ77734.1"/>
    </source>
</evidence>
<name>A0AAC8XIA1_9ALTE</name>
<evidence type="ECO:0000313" key="3">
    <source>
        <dbReference type="Proteomes" id="UP000061468"/>
    </source>
</evidence>
<dbReference type="SUPFAM" id="SSF53720">
    <property type="entry name" value="ALDH-like"/>
    <property type="match status" value="1"/>
</dbReference>
<dbReference type="AlphaFoldDB" id="A0AAC8XIA1"/>
<accession>A0AAC8XIA1</accession>